<dbReference type="Pfam" id="PF07549">
    <property type="entry name" value="Sec_GG"/>
    <property type="match status" value="1"/>
</dbReference>
<dbReference type="Pfam" id="PF21760">
    <property type="entry name" value="SecD_1st"/>
    <property type="match status" value="1"/>
</dbReference>
<dbReference type="Proteomes" id="UP000034108">
    <property type="component" value="Unassembled WGS sequence"/>
</dbReference>
<dbReference type="InterPro" id="IPR055344">
    <property type="entry name" value="SecD_SecF_C_bact"/>
</dbReference>
<keyword evidence="10" id="KW-0697">Rotamase</keyword>
<feature type="transmembrane region" description="Helical" evidence="9">
    <location>
        <begin position="460"/>
        <end position="481"/>
    </location>
</feature>
<keyword evidence="6 9" id="KW-1133">Transmembrane helix</keyword>
<protein>
    <recommendedName>
        <fullName evidence="9">Protein translocase subunit SecD</fullName>
    </recommendedName>
</protein>
<evidence type="ECO:0000313" key="13">
    <source>
        <dbReference type="Proteomes" id="UP000034108"/>
    </source>
</evidence>
<accession>A0A0G0VFS8</accession>
<organism evidence="12 13">
    <name type="scientific">Candidatus Magasanikbacteria bacterium GW2011_GWC2_41_17</name>
    <dbReference type="NCBI Taxonomy" id="1619048"/>
    <lineage>
        <taxon>Bacteria</taxon>
        <taxon>Candidatus Magasanikiibacteriota</taxon>
    </lineage>
</organism>
<dbReference type="HAMAP" id="MF_01463_B">
    <property type="entry name" value="SecD_B"/>
    <property type="match status" value="1"/>
</dbReference>
<evidence type="ECO:0000256" key="4">
    <source>
        <dbReference type="ARBA" id="ARBA00022692"/>
    </source>
</evidence>
<dbReference type="PANTHER" id="PTHR30081">
    <property type="entry name" value="PROTEIN-EXPORT MEMBRANE PROTEIN SEC"/>
    <property type="match status" value="1"/>
</dbReference>
<sequence length="580" mass="63162">MGIRNFRVTNTMSRQRVRWGTVGVAVLLIFTALFSFPQAYNKASDGLKSKSGIDLGHFPWNTPFRLGLDLLGGTHLVYEADVTKMSSTEKADAVEGVRDVIERRVNALGVSEPVVQTDRAGESWRVIVELAGIKDVNQAIRMIGETPILEFKEESGFSGATEEQKKEMETFNKEVVKKANDVLSQALKPGADFSALAKKYSEDPGSGANNGALGWFGEGTMVKPFEDAVKSLAINQLTTKLVQSQFGYHIIKKIGERETEKDGKKVKEYEASHILLKTKSEADYAPVDQWKLSGLSGQQLKKSSVQFDPNSGMPTVALEFNDEGKDLFAAITERNVNKQVAIFLDGALISSPVVREAIRDGKAVISGDFSIAEAKQLSQRLNAGALPVPVTLIGQQTVGASLGADSLNKSLFAGLIGFVAVALFMILFYRLPGVLAVLALILYTFVVLTIFKMIPVTLTLAGIAGFILSIGMAVDANVLIFERTKEELRRGLSITQALNEGFARAWLSIRDSNASSLITCVILMWFGTSMVKGFAITLAIGILVSMFSAITVTRILLHFVGPWIKHTQWFLGGAKNDIQK</sequence>
<evidence type="ECO:0000313" key="12">
    <source>
        <dbReference type="EMBL" id="KKR99814.1"/>
    </source>
</evidence>
<dbReference type="InterPro" id="IPR054384">
    <property type="entry name" value="SecDF_P1_head"/>
</dbReference>
<dbReference type="InterPro" id="IPR000297">
    <property type="entry name" value="PPIase_PpiC"/>
</dbReference>
<dbReference type="InterPro" id="IPR022813">
    <property type="entry name" value="SecD/SecF_arch_bac"/>
</dbReference>
<keyword evidence="8 9" id="KW-0472">Membrane</keyword>
<dbReference type="SUPFAM" id="SSF82866">
    <property type="entry name" value="Multidrug efflux transporter AcrB transmembrane domain"/>
    <property type="match status" value="1"/>
</dbReference>
<dbReference type="GO" id="GO:0006605">
    <property type="term" value="P:protein targeting"/>
    <property type="evidence" value="ECO:0007669"/>
    <property type="project" value="UniProtKB-UniRule"/>
</dbReference>
<comment type="subunit">
    <text evidence="9">Forms a complex with SecF. Part of the essential Sec protein translocation apparatus which comprises SecA, SecYEG and auxiliary proteins SecDF. Other proteins may also be involved.</text>
</comment>
<feature type="transmembrane region" description="Helical" evidence="9">
    <location>
        <begin position="21"/>
        <end position="40"/>
    </location>
</feature>
<dbReference type="GO" id="GO:0003755">
    <property type="term" value="F:peptidyl-prolyl cis-trans isomerase activity"/>
    <property type="evidence" value="ECO:0007669"/>
    <property type="project" value="UniProtKB-KW"/>
</dbReference>
<dbReference type="Gene3D" id="3.30.1360.200">
    <property type="match status" value="1"/>
</dbReference>
<evidence type="ECO:0000259" key="11">
    <source>
        <dbReference type="PROSITE" id="PS50198"/>
    </source>
</evidence>
<dbReference type="AlphaFoldDB" id="A0A0G0VFS8"/>
<evidence type="ECO:0000256" key="9">
    <source>
        <dbReference type="HAMAP-Rule" id="MF_01463"/>
    </source>
</evidence>
<keyword evidence="5 9" id="KW-0653">Protein transport</keyword>
<dbReference type="PATRIC" id="fig|1619048.3.peg.141"/>
<feature type="transmembrane region" description="Helical" evidence="9">
    <location>
        <begin position="434"/>
        <end position="454"/>
    </location>
</feature>
<dbReference type="NCBIfam" id="TIGR01129">
    <property type="entry name" value="secD"/>
    <property type="match status" value="1"/>
</dbReference>
<evidence type="ECO:0000256" key="2">
    <source>
        <dbReference type="ARBA" id="ARBA00022448"/>
    </source>
</evidence>
<keyword evidence="2 9" id="KW-0813">Transport</keyword>
<keyword evidence="7 9" id="KW-0811">Translocation</keyword>
<feature type="transmembrane region" description="Helical" evidence="9">
    <location>
        <begin position="411"/>
        <end position="429"/>
    </location>
</feature>
<dbReference type="GO" id="GO:0043952">
    <property type="term" value="P:protein transport by the Sec complex"/>
    <property type="evidence" value="ECO:0007669"/>
    <property type="project" value="UniProtKB-UniRule"/>
</dbReference>
<dbReference type="Gene3D" id="1.20.1640.10">
    <property type="entry name" value="Multidrug efflux transporter AcrB transmembrane domain"/>
    <property type="match status" value="1"/>
</dbReference>
<dbReference type="SUPFAM" id="SSF54534">
    <property type="entry name" value="FKBP-like"/>
    <property type="match status" value="1"/>
</dbReference>
<dbReference type="GO" id="GO:0065002">
    <property type="term" value="P:intracellular protein transmembrane transport"/>
    <property type="evidence" value="ECO:0007669"/>
    <property type="project" value="UniProtKB-UniRule"/>
</dbReference>
<evidence type="ECO:0000256" key="7">
    <source>
        <dbReference type="ARBA" id="ARBA00023010"/>
    </source>
</evidence>
<dbReference type="Pfam" id="PF22599">
    <property type="entry name" value="SecDF_P1_head"/>
    <property type="match status" value="1"/>
</dbReference>
<evidence type="ECO:0000256" key="6">
    <source>
        <dbReference type="ARBA" id="ARBA00022989"/>
    </source>
</evidence>
<dbReference type="STRING" id="1619048.UU49_C0003G0028"/>
<dbReference type="InterPro" id="IPR022646">
    <property type="entry name" value="SecD/SecF_CS"/>
</dbReference>
<dbReference type="InterPro" id="IPR048631">
    <property type="entry name" value="SecD_1st"/>
</dbReference>
<dbReference type="PROSITE" id="PS50198">
    <property type="entry name" value="PPIC_PPIASE_2"/>
    <property type="match status" value="1"/>
</dbReference>
<dbReference type="Pfam" id="PF02355">
    <property type="entry name" value="SecD_SecF_C"/>
    <property type="match status" value="1"/>
</dbReference>
<comment type="subcellular location">
    <subcellularLocation>
        <location evidence="1 9">Cell membrane</location>
        <topology evidence="1 9">Multi-pass membrane protein</topology>
    </subcellularLocation>
</comment>
<feature type="domain" description="PpiC" evidence="11">
    <location>
        <begin position="160"/>
        <end position="255"/>
    </location>
</feature>
<keyword evidence="10" id="KW-0413">Isomerase</keyword>
<proteinExistence type="inferred from homology"/>
<evidence type="ECO:0000256" key="1">
    <source>
        <dbReference type="ARBA" id="ARBA00004651"/>
    </source>
</evidence>
<dbReference type="InterPro" id="IPR005791">
    <property type="entry name" value="SecD"/>
</dbReference>
<name>A0A0G0VFS8_9BACT</name>
<keyword evidence="3 9" id="KW-1003">Cell membrane</keyword>
<feature type="transmembrane region" description="Helical" evidence="9">
    <location>
        <begin position="534"/>
        <end position="557"/>
    </location>
</feature>
<evidence type="ECO:0000256" key="8">
    <source>
        <dbReference type="ARBA" id="ARBA00023136"/>
    </source>
</evidence>
<dbReference type="GO" id="GO:0005886">
    <property type="term" value="C:plasma membrane"/>
    <property type="evidence" value="ECO:0007669"/>
    <property type="project" value="UniProtKB-SubCell"/>
</dbReference>
<evidence type="ECO:0000256" key="3">
    <source>
        <dbReference type="ARBA" id="ARBA00022475"/>
    </source>
</evidence>
<dbReference type="Gene3D" id="3.10.50.40">
    <property type="match status" value="1"/>
</dbReference>
<reference evidence="12 13" key="1">
    <citation type="journal article" date="2015" name="Nature">
        <title>rRNA introns, odd ribosomes, and small enigmatic genomes across a large radiation of phyla.</title>
        <authorList>
            <person name="Brown C.T."/>
            <person name="Hug L.A."/>
            <person name="Thomas B.C."/>
            <person name="Sharon I."/>
            <person name="Castelle C.J."/>
            <person name="Singh A."/>
            <person name="Wilkins M.J."/>
            <person name="Williams K.H."/>
            <person name="Banfield J.F."/>
        </authorList>
    </citation>
    <scope>NUCLEOTIDE SEQUENCE [LARGE SCALE GENOMIC DNA]</scope>
</reference>
<evidence type="ECO:0000256" key="10">
    <source>
        <dbReference type="PROSITE-ProRule" id="PRU00278"/>
    </source>
</evidence>
<dbReference type="InterPro" id="IPR048634">
    <property type="entry name" value="SecD_SecF_C"/>
</dbReference>
<evidence type="ECO:0000256" key="5">
    <source>
        <dbReference type="ARBA" id="ARBA00022927"/>
    </source>
</evidence>
<feature type="transmembrane region" description="Helical" evidence="9">
    <location>
        <begin position="512"/>
        <end position="528"/>
    </location>
</feature>
<comment type="similarity">
    <text evidence="9">Belongs to the SecD/SecF family. SecD subfamily.</text>
</comment>
<gene>
    <name evidence="9" type="primary">secD</name>
    <name evidence="12" type="ORF">UU49_C0003G0028</name>
</gene>
<comment type="function">
    <text evidence="9">Part of the Sec protein translocase complex. Interacts with the SecYEG preprotein conducting channel. SecDF uses the proton motive force (PMF) to complete protein translocation after the ATP-dependent function of SecA.</text>
</comment>
<comment type="caution">
    <text evidence="12">The sequence shown here is derived from an EMBL/GenBank/DDBJ whole genome shotgun (WGS) entry which is preliminary data.</text>
</comment>
<dbReference type="Gene3D" id="3.30.70.3400">
    <property type="match status" value="1"/>
</dbReference>
<dbReference type="Pfam" id="PF13616">
    <property type="entry name" value="Rotamase_3"/>
    <property type="match status" value="1"/>
</dbReference>
<dbReference type="InterPro" id="IPR046357">
    <property type="entry name" value="PPIase_dom_sf"/>
</dbReference>
<dbReference type="PANTHER" id="PTHR30081:SF1">
    <property type="entry name" value="PROTEIN TRANSLOCASE SUBUNIT SECD"/>
    <property type="match status" value="1"/>
</dbReference>
<dbReference type="NCBIfam" id="TIGR00916">
    <property type="entry name" value="2A0604s01"/>
    <property type="match status" value="1"/>
</dbReference>
<dbReference type="EMBL" id="LCAV01000003">
    <property type="protein sequence ID" value="KKR99814.1"/>
    <property type="molecule type" value="Genomic_DNA"/>
</dbReference>
<dbReference type="GO" id="GO:0015450">
    <property type="term" value="F:protein-transporting ATPase activity"/>
    <property type="evidence" value="ECO:0007669"/>
    <property type="project" value="InterPro"/>
</dbReference>
<dbReference type="FunFam" id="1.20.1640.10:FF:000004">
    <property type="entry name" value="Protein translocase subunit SecD"/>
    <property type="match status" value="1"/>
</dbReference>
<keyword evidence="4 9" id="KW-0812">Transmembrane</keyword>